<dbReference type="GO" id="GO:0044715">
    <property type="term" value="F:8-oxo-dGDP phosphatase activity"/>
    <property type="evidence" value="ECO:0007669"/>
    <property type="project" value="TreeGrafter"/>
</dbReference>
<evidence type="ECO:0000256" key="10">
    <source>
        <dbReference type="ARBA" id="ARBA00035861"/>
    </source>
</evidence>
<dbReference type="PANTHER" id="PTHR47707">
    <property type="entry name" value="8-OXO-DGTP DIPHOSPHATASE"/>
    <property type="match status" value="1"/>
</dbReference>
<dbReference type="OrthoDB" id="9810648at2"/>
<dbReference type="PRINTS" id="PR00502">
    <property type="entry name" value="NUDIXFAMILY"/>
</dbReference>
<keyword evidence="8" id="KW-0460">Magnesium</keyword>
<dbReference type="InterPro" id="IPR000086">
    <property type="entry name" value="NUDIX_hydrolase_dom"/>
</dbReference>
<dbReference type="PROSITE" id="PS51462">
    <property type="entry name" value="NUDIX"/>
    <property type="match status" value="1"/>
</dbReference>
<evidence type="ECO:0000256" key="14">
    <source>
        <dbReference type="ARBA" id="ARBA00041592"/>
    </source>
</evidence>
<dbReference type="AlphaFoldDB" id="A4BD91"/>
<evidence type="ECO:0000256" key="11">
    <source>
        <dbReference type="ARBA" id="ARBA00036904"/>
    </source>
</evidence>
<feature type="domain" description="Nudix hydrolase" evidence="18">
    <location>
        <begin position="7"/>
        <end position="133"/>
    </location>
</feature>
<evidence type="ECO:0000256" key="1">
    <source>
        <dbReference type="ARBA" id="ARBA00001946"/>
    </source>
</evidence>
<dbReference type="SUPFAM" id="SSF55811">
    <property type="entry name" value="Nudix"/>
    <property type="match status" value="1"/>
</dbReference>
<evidence type="ECO:0000259" key="18">
    <source>
        <dbReference type="PROSITE" id="PS51462"/>
    </source>
</evidence>
<dbReference type="InterPro" id="IPR015797">
    <property type="entry name" value="NUDIX_hydrolase-like_dom_sf"/>
</dbReference>
<evidence type="ECO:0000313" key="19">
    <source>
        <dbReference type="EMBL" id="EAR09835.1"/>
    </source>
</evidence>
<evidence type="ECO:0000256" key="9">
    <source>
        <dbReference type="ARBA" id="ARBA00023204"/>
    </source>
</evidence>
<dbReference type="GO" id="GO:0006281">
    <property type="term" value="P:DNA repair"/>
    <property type="evidence" value="ECO:0007669"/>
    <property type="project" value="UniProtKB-KW"/>
</dbReference>
<dbReference type="EC" id="3.6.1.55" evidence="12"/>
<evidence type="ECO:0000256" key="3">
    <source>
        <dbReference type="ARBA" id="ARBA00022457"/>
    </source>
</evidence>
<keyword evidence="4" id="KW-0235">DNA replication</keyword>
<evidence type="ECO:0000313" key="20">
    <source>
        <dbReference type="Proteomes" id="UP000005953"/>
    </source>
</evidence>
<protein>
    <recommendedName>
        <fullName evidence="13">8-oxo-dGTP diphosphatase</fullName>
        <ecNumber evidence="12">3.6.1.55</ecNumber>
    </recommendedName>
    <alternativeName>
        <fullName evidence="16">7,8-dihydro-8-oxoguanine-triphosphatase</fullName>
    </alternativeName>
    <alternativeName>
        <fullName evidence="15">Mutator protein MutT</fullName>
    </alternativeName>
    <alternativeName>
        <fullName evidence="14">dGTP pyrophosphohydrolase</fullName>
    </alternativeName>
</protein>
<dbReference type="PROSITE" id="PS00893">
    <property type="entry name" value="NUDIX_BOX"/>
    <property type="match status" value="1"/>
</dbReference>
<dbReference type="CDD" id="cd03425">
    <property type="entry name" value="NUDIX_MutT_NudA_like"/>
    <property type="match status" value="1"/>
</dbReference>
<evidence type="ECO:0000256" key="2">
    <source>
        <dbReference type="ARBA" id="ARBA00005582"/>
    </source>
</evidence>
<evidence type="ECO:0000256" key="13">
    <source>
        <dbReference type="ARBA" id="ARBA00040794"/>
    </source>
</evidence>
<organism evidence="19 20">
    <name type="scientific">Reinekea blandensis MED297</name>
    <dbReference type="NCBI Taxonomy" id="314283"/>
    <lineage>
        <taxon>Bacteria</taxon>
        <taxon>Pseudomonadati</taxon>
        <taxon>Pseudomonadota</taxon>
        <taxon>Gammaproteobacteria</taxon>
        <taxon>Oceanospirillales</taxon>
        <taxon>Saccharospirillaceae</taxon>
        <taxon>Reinekea</taxon>
    </lineage>
</organism>
<sequence>MSEAYPHNVLPVVAGILVSADRVLCARKAEGTSMAGCWEFPGGKIETGETPELALHRELKEELGIIADIGDYFADNHYVSNDRTLHLMAYWVTRYSGEFTLTDHDALHWSSLSGLSDLNWAPADIPIVDKLKEIKRFPQV</sequence>
<keyword evidence="20" id="KW-1185">Reference proteome</keyword>
<dbReference type="GO" id="GO:0006260">
    <property type="term" value="P:DNA replication"/>
    <property type="evidence" value="ECO:0007669"/>
    <property type="project" value="UniProtKB-KW"/>
</dbReference>
<keyword evidence="7 17" id="KW-0378">Hydrolase</keyword>
<keyword evidence="5" id="KW-0479">Metal-binding</keyword>
<dbReference type="InterPro" id="IPR047127">
    <property type="entry name" value="MutT-like"/>
</dbReference>
<dbReference type="GO" id="GO:0046872">
    <property type="term" value="F:metal ion binding"/>
    <property type="evidence" value="ECO:0007669"/>
    <property type="project" value="UniProtKB-KW"/>
</dbReference>
<dbReference type="InterPro" id="IPR020084">
    <property type="entry name" value="NUDIX_hydrolase_CS"/>
</dbReference>
<comment type="catalytic activity">
    <reaction evidence="10">
        <text>8-oxo-dGTP + H2O = 8-oxo-dGMP + diphosphate + H(+)</text>
        <dbReference type="Rhea" id="RHEA:31575"/>
        <dbReference type="ChEBI" id="CHEBI:15377"/>
        <dbReference type="ChEBI" id="CHEBI:15378"/>
        <dbReference type="ChEBI" id="CHEBI:33019"/>
        <dbReference type="ChEBI" id="CHEBI:63224"/>
        <dbReference type="ChEBI" id="CHEBI:77896"/>
        <dbReference type="EC" id="3.6.1.55"/>
    </reaction>
</comment>
<gene>
    <name evidence="19" type="ORF">MED297_05784</name>
</gene>
<evidence type="ECO:0000256" key="12">
    <source>
        <dbReference type="ARBA" id="ARBA00038905"/>
    </source>
</evidence>
<proteinExistence type="inferred from homology"/>
<accession>A4BD91</accession>
<dbReference type="InterPro" id="IPR020476">
    <property type="entry name" value="Nudix_hydrolase"/>
</dbReference>
<dbReference type="Pfam" id="PF00293">
    <property type="entry name" value="NUDIX"/>
    <property type="match status" value="1"/>
</dbReference>
<dbReference type="Proteomes" id="UP000005953">
    <property type="component" value="Unassembled WGS sequence"/>
</dbReference>
<comment type="caution">
    <text evidence="19">The sequence shown here is derived from an EMBL/GenBank/DDBJ whole genome shotgun (WGS) entry which is preliminary data.</text>
</comment>
<dbReference type="RefSeq" id="WP_008048328.1">
    <property type="nucleotide sequence ID" value="NZ_CH724155.1"/>
</dbReference>
<evidence type="ECO:0000256" key="7">
    <source>
        <dbReference type="ARBA" id="ARBA00022801"/>
    </source>
</evidence>
<keyword evidence="3" id="KW-0515">Mutator protein</keyword>
<evidence type="ECO:0000256" key="17">
    <source>
        <dbReference type="RuleBase" id="RU003476"/>
    </source>
</evidence>
<dbReference type="PANTHER" id="PTHR47707:SF1">
    <property type="entry name" value="NUDIX HYDROLASE FAMILY PROTEIN"/>
    <property type="match status" value="1"/>
</dbReference>
<evidence type="ECO:0000256" key="15">
    <source>
        <dbReference type="ARBA" id="ARBA00041979"/>
    </source>
</evidence>
<comment type="catalytic activity">
    <reaction evidence="11">
        <text>8-oxo-GTP + H2O = 8-oxo-GMP + diphosphate + H(+)</text>
        <dbReference type="Rhea" id="RHEA:67616"/>
        <dbReference type="ChEBI" id="CHEBI:15377"/>
        <dbReference type="ChEBI" id="CHEBI:15378"/>
        <dbReference type="ChEBI" id="CHEBI:33019"/>
        <dbReference type="ChEBI" id="CHEBI:143553"/>
        <dbReference type="ChEBI" id="CHEBI:145694"/>
    </reaction>
</comment>
<evidence type="ECO:0000256" key="16">
    <source>
        <dbReference type="ARBA" id="ARBA00042798"/>
    </source>
</evidence>
<keyword evidence="6" id="KW-0227">DNA damage</keyword>
<evidence type="ECO:0000256" key="6">
    <source>
        <dbReference type="ARBA" id="ARBA00022763"/>
    </source>
</evidence>
<dbReference type="Gene3D" id="3.90.79.10">
    <property type="entry name" value="Nucleoside Triphosphate Pyrophosphohydrolase"/>
    <property type="match status" value="1"/>
</dbReference>
<dbReference type="GO" id="GO:0044716">
    <property type="term" value="F:8-oxo-GDP phosphatase activity"/>
    <property type="evidence" value="ECO:0007669"/>
    <property type="project" value="TreeGrafter"/>
</dbReference>
<dbReference type="STRING" id="314283.MED297_05784"/>
<comment type="similarity">
    <text evidence="2 17">Belongs to the Nudix hydrolase family.</text>
</comment>
<evidence type="ECO:0000256" key="5">
    <source>
        <dbReference type="ARBA" id="ARBA00022723"/>
    </source>
</evidence>
<dbReference type="EMBL" id="AAOE01000007">
    <property type="protein sequence ID" value="EAR09835.1"/>
    <property type="molecule type" value="Genomic_DNA"/>
</dbReference>
<evidence type="ECO:0000256" key="8">
    <source>
        <dbReference type="ARBA" id="ARBA00022842"/>
    </source>
</evidence>
<name>A4BD91_9GAMM</name>
<keyword evidence="9" id="KW-0234">DNA repair</keyword>
<dbReference type="GO" id="GO:0008413">
    <property type="term" value="F:8-oxo-7,8-dihydroguanosine triphosphate pyrophosphatase activity"/>
    <property type="evidence" value="ECO:0007669"/>
    <property type="project" value="TreeGrafter"/>
</dbReference>
<evidence type="ECO:0000256" key="4">
    <source>
        <dbReference type="ARBA" id="ARBA00022705"/>
    </source>
</evidence>
<dbReference type="GO" id="GO:0035539">
    <property type="term" value="F:8-oxo-7,8-dihydrodeoxyguanosine triphosphate pyrophosphatase activity"/>
    <property type="evidence" value="ECO:0007669"/>
    <property type="project" value="UniProtKB-EC"/>
</dbReference>
<dbReference type="HOGENOM" id="CLU_037162_19_3_6"/>
<reference evidence="19 20" key="1">
    <citation type="submission" date="2006-02" db="EMBL/GenBank/DDBJ databases">
        <authorList>
            <person name="Pinhassi J."/>
            <person name="Pedros-Alio C."/>
            <person name="Ferriera S."/>
            <person name="Johnson J."/>
            <person name="Kravitz S."/>
            <person name="Halpern A."/>
            <person name="Remington K."/>
            <person name="Beeson K."/>
            <person name="Tran B."/>
            <person name="Rogers Y.-H."/>
            <person name="Friedman R."/>
            <person name="Venter J.C."/>
        </authorList>
    </citation>
    <scope>NUCLEOTIDE SEQUENCE [LARGE SCALE GENOMIC DNA]</scope>
    <source>
        <strain evidence="19 20">MED297</strain>
    </source>
</reference>
<comment type="cofactor">
    <cofactor evidence="1">
        <name>Mg(2+)</name>
        <dbReference type="ChEBI" id="CHEBI:18420"/>
    </cofactor>
</comment>